<feature type="transmembrane region" description="Helical" evidence="11">
    <location>
        <begin position="265"/>
        <end position="286"/>
    </location>
</feature>
<keyword evidence="5" id="KW-0406">Ion transport</keyword>
<dbReference type="InterPro" id="IPR001807">
    <property type="entry name" value="ClC"/>
</dbReference>
<keyword evidence="7" id="KW-0869">Chloride channel</keyword>
<evidence type="ECO:0000256" key="11">
    <source>
        <dbReference type="SAM" id="Phobius"/>
    </source>
</evidence>
<evidence type="ECO:0000313" key="14">
    <source>
        <dbReference type="Proteomes" id="UP000588806"/>
    </source>
</evidence>
<dbReference type="InterPro" id="IPR000644">
    <property type="entry name" value="CBS_dom"/>
</dbReference>
<dbReference type="Gene3D" id="1.10.3080.10">
    <property type="entry name" value="Clc chloride channel"/>
    <property type="match status" value="1"/>
</dbReference>
<dbReference type="InterPro" id="IPR046342">
    <property type="entry name" value="CBS_dom_sf"/>
</dbReference>
<dbReference type="Pfam" id="PF00654">
    <property type="entry name" value="Voltage_CLC"/>
    <property type="match status" value="1"/>
</dbReference>
<dbReference type="Proteomes" id="UP000588806">
    <property type="component" value="Unassembled WGS sequence"/>
</dbReference>
<feature type="transmembrane region" description="Helical" evidence="11">
    <location>
        <begin position="155"/>
        <end position="179"/>
    </location>
</feature>
<keyword evidence="10" id="KW-0129">CBS domain</keyword>
<keyword evidence="9" id="KW-0407">Ion channel</keyword>
<evidence type="ECO:0000256" key="4">
    <source>
        <dbReference type="ARBA" id="ARBA00022989"/>
    </source>
</evidence>
<dbReference type="CDD" id="cd02205">
    <property type="entry name" value="CBS_pair_SF"/>
    <property type="match status" value="1"/>
</dbReference>
<dbReference type="Pfam" id="PF00571">
    <property type="entry name" value="CBS"/>
    <property type="match status" value="1"/>
</dbReference>
<dbReference type="EMBL" id="JABFHI010000004">
    <property type="protein sequence ID" value="NOG32232.1"/>
    <property type="molecule type" value="Genomic_DNA"/>
</dbReference>
<evidence type="ECO:0000256" key="10">
    <source>
        <dbReference type="PROSITE-ProRule" id="PRU00703"/>
    </source>
</evidence>
<keyword evidence="2" id="KW-0813">Transport</keyword>
<evidence type="ECO:0000256" key="5">
    <source>
        <dbReference type="ARBA" id="ARBA00023065"/>
    </source>
</evidence>
<dbReference type="AlphaFoldDB" id="A0A7Y3XA04"/>
<feature type="transmembrane region" description="Helical" evidence="11">
    <location>
        <begin position="12"/>
        <end position="37"/>
    </location>
</feature>
<organism evidence="13 14">
    <name type="scientific">Vreelandella azerica</name>
    <dbReference type="NCBI Taxonomy" id="2732867"/>
    <lineage>
        <taxon>Bacteria</taxon>
        <taxon>Pseudomonadati</taxon>
        <taxon>Pseudomonadota</taxon>
        <taxon>Gammaproteobacteria</taxon>
        <taxon>Oceanospirillales</taxon>
        <taxon>Halomonadaceae</taxon>
        <taxon>Vreelandella</taxon>
    </lineage>
</organism>
<evidence type="ECO:0000259" key="12">
    <source>
        <dbReference type="PROSITE" id="PS51371"/>
    </source>
</evidence>
<feature type="transmembrane region" description="Helical" evidence="11">
    <location>
        <begin position="360"/>
        <end position="387"/>
    </location>
</feature>
<comment type="subcellular location">
    <subcellularLocation>
        <location evidence="1">Membrane</location>
        <topology evidence="1">Multi-pass membrane protein</topology>
    </subcellularLocation>
</comment>
<dbReference type="PANTHER" id="PTHR43427:SF6">
    <property type="entry name" value="CHLORIDE CHANNEL PROTEIN CLC-E"/>
    <property type="match status" value="1"/>
</dbReference>
<evidence type="ECO:0000313" key="13">
    <source>
        <dbReference type="EMBL" id="NOG32232.1"/>
    </source>
</evidence>
<keyword evidence="8" id="KW-0868">Chloride</keyword>
<dbReference type="InterPro" id="IPR050368">
    <property type="entry name" value="ClC-type_chloride_channel"/>
</dbReference>
<evidence type="ECO:0000256" key="8">
    <source>
        <dbReference type="ARBA" id="ARBA00023214"/>
    </source>
</evidence>
<gene>
    <name evidence="13" type="ORF">HLB35_11530</name>
</gene>
<feature type="domain" description="CBS" evidence="12">
    <location>
        <begin position="507"/>
        <end position="564"/>
    </location>
</feature>
<evidence type="ECO:0000256" key="7">
    <source>
        <dbReference type="ARBA" id="ARBA00023173"/>
    </source>
</evidence>
<dbReference type="RefSeq" id="WP_171702686.1">
    <property type="nucleotide sequence ID" value="NZ_JABFHI010000004.1"/>
</dbReference>
<evidence type="ECO:0000256" key="9">
    <source>
        <dbReference type="ARBA" id="ARBA00023303"/>
    </source>
</evidence>
<evidence type="ECO:0000256" key="1">
    <source>
        <dbReference type="ARBA" id="ARBA00004141"/>
    </source>
</evidence>
<keyword evidence="6 11" id="KW-0472">Membrane</keyword>
<dbReference type="CDD" id="cd00400">
    <property type="entry name" value="Voltage_gated_ClC"/>
    <property type="match status" value="1"/>
</dbReference>
<dbReference type="InterPro" id="IPR014743">
    <property type="entry name" value="Cl-channel_core"/>
</dbReference>
<name>A0A7Y3XA04_9GAMM</name>
<keyword evidence="3 11" id="KW-0812">Transmembrane</keyword>
<dbReference type="PRINTS" id="PR00762">
    <property type="entry name" value="CLCHANNEL"/>
</dbReference>
<feature type="transmembrane region" description="Helical" evidence="11">
    <location>
        <begin position="334"/>
        <end position="353"/>
    </location>
</feature>
<evidence type="ECO:0000256" key="2">
    <source>
        <dbReference type="ARBA" id="ARBA00022448"/>
    </source>
</evidence>
<sequence length="572" mass="60713">MKATLNTLLRTSYVAGLGILIGLSAAVIANFFVAGILWMNDSLLISPRSRMMASSEWLLLIATVMVPALGGLAVGIIRHFIDEKRFHGPPDIIATVQTRQGVPATQPGLLSGIASLLSLGSGASVGQYGPLVHLGGLLGSLWSRLFRMDISMGNIAIACGVAAAISTIFHAPIAGILFAQEVILRHFSLRALAPIAVASIVGYVAANTILPQPPLLQIESAEILHFWEFGLFLLLGMASALVAVAYMQSILWVGRCASAMPIPAITRPAFAGAALGVVALWFPEILGTGGENLRFALIDEAFSRWELAILLILKILATAWCLGMGFAGGVFSPALLIGSLFGALFGSLVATLSGVNSSAVVVYAVCGMVAVTAPVIGAPMTTVVIVFEMTGHYPLTIAALSSVALASLTTSRLFGRSLFDRQLHQRGIDLSGGRSKALLTAHTLQALINPSCLQLSPRASVNDAMLAMSQAQVAEAYLVDAAGRYLGTVHLHALISAAPQDEARQYAPPDDLYLYSDTPLWESMQALREFVGERVPVVDRQYRLIGAVVESDVIRAYLDILADMRREEYAPN</sequence>
<dbReference type="SMART" id="SM00116">
    <property type="entry name" value="CBS"/>
    <property type="match status" value="2"/>
</dbReference>
<dbReference type="Gene3D" id="3.10.580.10">
    <property type="entry name" value="CBS-domain"/>
    <property type="match status" value="1"/>
</dbReference>
<reference evidence="13 14" key="1">
    <citation type="submission" date="2020-05" db="EMBL/GenBank/DDBJ databases">
        <authorList>
            <person name="Ruan W."/>
            <person name="Jeon C.O."/>
            <person name="Chun B.H."/>
        </authorList>
    </citation>
    <scope>NUCLEOTIDE SEQUENCE [LARGE SCALE GENOMIC DNA]</scope>
    <source>
        <strain evidence="13 14">TBZ9</strain>
    </source>
</reference>
<feature type="transmembrane region" description="Helical" evidence="11">
    <location>
        <begin position="307"/>
        <end position="328"/>
    </location>
</feature>
<dbReference type="PROSITE" id="PS51371">
    <property type="entry name" value="CBS"/>
    <property type="match status" value="2"/>
</dbReference>
<feature type="domain" description="CBS" evidence="12">
    <location>
        <begin position="448"/>
        <end position="504"/>
    </location>
</feature>
<comment type="caution">
    <text evidence="13">The sequence shown here is derived from an EMBL/GenBank/DDBJ whole genome shotgun (WGS) entry which is preliminary data.</text>
</comment>
<feature type="transmembrane region" description="Helical" evidence="11">
    <location>
        <begin position="231"/>
        <end position="253"/>
    </location>
</feature>
<dbReference type="GO" id="GO:0005254">
    <property type="term" value="F:chloride channel activity"/>
    <property type="evidence" value="ECO:0007669"/>
    <property type="project" value="UniProtKB-KW"/>
</dbReference>
<dbReference type="SUPFAM" id="SSF81340">
    <property type="entry name" value="Clc chloride channel"/>
    <property type="match status" value="1"/>
</dbReference>
<evidence type="ECO:0000256" key="6">
    <source>
        <dbReference type="ARBA" id="ARBA00023136"/>
    </source>
</evidence>
<feature type="transmembrane region" description="Helical" evidence="11">
    <location>
        <begin position="393"/>
        <end position="414"/>
    </location>
</feature>
<keyword evidence="4 11" id="KW-1133">Transmembrane helix</keyword>
<keyword evidence="14" id="KW-1185">Reference proteome</keyword>
<proteinExistence type="predicted"/>
<protein>
    <submittedName>
        <fullName evidence="13">Chloride channel protein</fullName>
    </submittedName>
</protein>
<reference evidence="13 14" key="2">
    <citation type="submission" date="2020-06" db="EMBL/GenBank/DDBJ databases">
        <title>Halomonas songnenensis sp. nov., a moderately halophilic bacterium isolated from saline and alkaline soils.</title>
        <authorList>
            <person name="Jiang J."/>
            <person name="Pan Y."/>
        </authorList>
    </citation>
    <scope>NUCLEOTIDE SEQUENCE [LARGE SCALE GENOMIC DNA]</scope>
    <source>
        <strain evidence="13 14">TBZ9</strain>
    </source>
</reference>
<dbReference type="PANTHER" id="PTHR43427">
    <property type="entry name" value="CHLORIDE CHANNEL PROTEIN CLC-E"/>
    <property type="match status" value="1"/>
</dbReference>
<accession>A0A7Y3XA04</accession>
<evidence type="ECO:0000256" key="3">
    <source>
        <dbReference type="ARBA" id="ARBA00022692"/>
    </source>
</evidence>
<dbReference type="SUPFAM" id="SSF54631">
    <property type="entry name" value="CBS-domain pair"/>
    <property type="match status" value="1"/>
</dbReference>
<feature type="transmembrane region" description="Helical" evidence="11">
    <location>
        <begin position="57"/>
        <end position="77"/>
    </location>
</feature>
<dbReference type="GO" id="GO:0034707">
    <property type="term" value="C:chloride channel complex"/>
    <property type="evidence" value="ECO:0007669"/>
    <property type="project" value="UniProtKB-KW"/>
</dbReference>
<feature type="transmembrane region" description="Helical" evidence="11">
    <location>
        <begin position="191"/>
        <end position="210"/>
    </location>
</feature>